<reference evidence="4 5" key="1">
    <citation type="journal article" date="2016" name="Microbiol. Immunol.">
        <title>Complete genome sequence of Streptococcus troglodytae TKU31 isolated from the oral cavity of a chimpanzee (Pan troglodytes).</title>
        <authorList>
            <person name="Okamoto M."/>
            <person name="Naito M."/>
            <person name="Miyanohara M."/>
            <person name="Imai S."/>
            <person name="Nomura Y."/>
            <person name="Saito W."/>
            <person name="Momoi Y."/>
            <person name="Takada K."/>
            <person name="Miyabe-Nishiwaki T."/>
            <person name="Tomonaga M."/>
            <person name="Hanada N."/>
        </authorList>
    </citation>
    <scope>NUCLEOTIDE SEQUENCE [LARGE SCALE GENOMIC DNA]</scope>
    <source>
        <strain evidence="5">TKU 31</strain>
    </source>
</reference>
<sequence length="173" mass="19950">MSQVEIRKVNQDELSLLQKIAIQTFRETFAFDNTAKQLQDFFDEAYTLSALKSELADKESETYFILMSGKAAGFLKVNWGSSQTEQVLEDAFEIQRVYILKAYQGQGLGKQLFEFALERAQISGLSWVWLGVWEKNFKAQSLYAKYGFKKFAEHTFAVGNKVDTDWLLKKSLR</sequence>
<evidence type="ECO:0000313" key="5">
    <source>
        <dbReference type="Proteomes" id="UP000217758"/>
    </source>
</evidence>
<dbReference type="PROSITE" id="PS51186">
    <property type="entry name" value="GNAT"/>
    <property type="match status" value="1"/>
</dbReference>
<accession>A0A1L7LI23</accession>
<dbReference type="InterPro" id="IPR000182">
    <property type="entry name" value="GNAT_dom"/>
</dbReference>
<feature type="domain" description="N-acetyltransferase" evidence="3">
    <location>
        <begin position="4"/>
        <end position="173"/>
    </location>
</feature>
<keyword evidence="5" id="KW-1185">Reference proteome</keyword>
<dbReference type="SUPFAM" id="SSF55729">
    <property type="entry name" value="Acyl-CoA N-acyltransferases (Nat)"/>
    <property type="match status" value="1"/>
</dbReference>
<protein>
    <submittedName>
        <fullName evidence="4">Acetyltransferase</fullName>
    </submittedName>
</protein>
<dbReference type="KEGG" id="strg:SRT_06040"/>
<gene>
    <name evidence="4" type="ORF">SRT_06040</name>
</gene>
<dbReference type="PANTHER" id="PTHR42919:SF8">
    <property type="entry name" value="N-ALPHA-ACETYLTRANSFERASE 50"/>
    <property type="match status" value="1"/>
</dbReference>
<keyword evidence="2" id="KW-0012">Acyltransferase</keyword>
<evidence type="ECO:0000259" key="3">
    <source>
        <dbReference type="PROSITE" id="PS51186"/>
    </source>
</evidence>
<dbReference type="GO" id="GO:0016747">
    <property type="term" value="F:acyltransferase activity, transferring groups other than amino-acyl groups"/>
    <property type="evidence" value="ECO:0007669"/>
    <property type="project" value="InterPro"/>
</dbReference>
<dbReference type="RefSeq" id="WP_128833008.1">
    <property type="nucleotide sequence ID" value="NZ_AP014612.1"/>
</dbReference>
<dbReference type="InterPro" id="IPR051556">
    <property type="entry name" value="N-term/lysine_N-AcTrnsfr"/>
</dbReference>
<dbReference type="PANTHER" id="PTHR42919">
    <property type="entry name" value="N-ALPHA-ACETYLTRANSFERASE"/>
    <property type="match status" value="1"/>
</dbReference>
<proteinExistence type="predicted"/>
<dbReference type="EMBL" id="AP014612">
    <property type="protein sequence ID" value="BAQ23865.1"/>
    <property type="molecule type" value="Genomic_DNA"/>
</dbReference>
<evidence type="ECO:0000313" key="4">
    <source>
        <dbReference type="EMBL" id="BAQ23865.1"/>
    </source>
</evidence>
<organism evidence="4 5">
    <name type="scientific">Streptococcus troglodytae</name>
    <dbReference type="NCBI Taxonomy" id="1111760"/>
    <lineage>
        <taxon>Bacteria</taxon>
        <taxon>Bacillati</taxon>
        <taxon>Bacillota</taxon>
        <taxon>Bacilli</taxon>
        <taxon>Lactobacillales</taxon>
        <taxon>Streptococcaceae</taxon>
        <taxon>Streptococcus</taxon>
    </lineage>
</organism>
<evidence type="ECO:0000256" key="2">
    <source>
        <dbReference type="ARBA" id="ARBA00023315"/>
    </source>
</evidence>
<dbReference type="Pfam" id="PF00583">
    <property type="entry name" value="Acetyltransf_1"/>
    <property type="match status" value="1"/>
</dbReference>
<evidence type="ECO:0000256" key="1">
    <source>
        <dbReference type="ARBA" id="ARBA00022679"/>
    </source>
</evidence>
<name>A0A1L7LI23_9STRE</name>
<dbReference type="Proteomes" id="UP000217758">
    <property type="component" value="Chromosome"/>
</dbReference>
<dbReference type="Gene3D" id="3.40.630.30">
    <property type="match status" value="1"/>
</dbReference>
<dbReference type="CDD" id="cd04301">
    <property type="entry name" value="NAT_SF"/>
    <property type="match status" value="1"/>
</dbReference>
<keyword evidence="1 4" id="KW-0808">Transferase</keyword>
<dbReference type="InterPro" id="IPR016181">
    <property type="entry name" value="Acyl_CoA_acyltransferase"/>
</dbReference>
<dbReference type="AlphaFoldDB" id="A0A1L7LI23"/>